<dbReference type="Gene3D" id="4.10.240.10">
    <property type="entry name" value="Zn(2)-C6 fungal-type DNA-binding domain"/>
    <property type="match status" value="1"/>
</dbReference>
<evidence type="ECO:0000256" key="1">
    <source>
        <dbReference type="ARBA" id="ARBA00004123"/>
    </source>
</evidence>
<feature type="compositionally biased region" description="Polar residues" evidence="6">
    <location>
        <begin position="138"/>
        <end position="153"/>
    </location>
</feature>
<dbReference type="SUPFAM" id="SSF57701">
    <property type="entry name" value="Zn2/Cys6 DNA-binding domain"/>
    <property type="match status" value="1"/>
</dbReference>
<feature type="domain" description="Zn(2)-C6 fungal-type" evidence="7">
    <location>
        <begin position="28"/>
        <end position="60"/>
    </location>
</feature>
<evidence type="ECO:0000256" key="2">
    <source>
        <dbReference type="ARBA" id="ARBA00023015"/>
    </source>
</evidence>
<sequence>MPPVGRLSSASLEDSASGDGARGRAKLACKECRAIKVRCVRPPGSETLPCTRCSRCGLDCHDPPVIKRKGRPPNALRAVAARAPVVTTQLSATQPRQSDARSEPLHRPQPPMASMGPAAITVPPERSGPSAQVAGPSSAGSRGFPSSESPATTVSPAVPGASPSVSRSRTRILRMSEYLDPNDREQAPPVASLWANAPGRPQREAPRRMVEEELNEGSDRDDPVSLRALSEVEANYLVQQFHDRLNPLIAILDPQLHTLNFLRTTSTVLLSAVVATASKFFRSDLHPVLISHARTLLDRAIQTGAFDAGVIQALLIHTYFKEPEDTSGWFKVGMALRIAYSMFWHIPRTEPLPENDDEARDLLNAERTWLAMFSFDRGQSHLHGLPTTIKLNQFRDPEIWAREHLHLGHTVDMHIACSIQFCQLDDHWVELCEMKNANPEYLEHATETLARQLDAFENKWFNKNALPPGFNYEHELAVLWSVLDFKFMLKRYRYDRAPHDLLRLDDCLHVSSNIIDVIDQLANNGMLEIMQDSAIVKSSALVVFCRKVFAVATHSQQSYILTILHRMLVSHAKVTSADGKSALDYVSRFIRRVLSVLGTEGQATDQIPELPVTQAIADASLGADIQFFESLGLSELIGMWNQVGDDFASQRSPMPIGDVFPTRDMFG</sequence>
<evidence type="ECO:0000256" key="5">
    <source>
        <dbReference type="ARBA" id="ARBA00023242"/>
    </source>
</evidence>
<dbReference type="GeneID" id="87805053"/>
<dbReference type="Proteomes" id="UP000827549">
    <property type="component" value="Chromosome 2"/>
</dbReference>
<feature type="compositionally biased region" description="Basic and acidic residues" evidence="6">
    <location>
        <begin position="201"/>
        <end position="222"/>
    </location>
</feature>
<evidence type="ECO:0000313" key="8">
    <source>
        <dbReference type="EMBL" id="WOO78249.1"/>
    </source>
</evidence>
<dbReference type="InterPro" id="IPR036864">
    <property type="entry name" value="Zn2-C6_fun-type_DNA-bd_sf"/>
</dbReference>
<accession>A0AAF0Y544</accession>
<dbReference type="GO" id="GO:0000976">
    <property type="term" value="F:transcription cis-regulatory region binding"/>
    <property type="evidence" value="ECO:0007669"/>
    <property type="project" value="TreeGrafter"/>
</dbReference>
<gene>
    <name evidence="8" type="primary">priB_19</name>
    <name evidence="8" type="ORF">LOC62_02G001799</name>
</gene>
<evidence type="ECO:0000313" key="9">
    <source>
        <dbReference type="Proteomes" id="UP000827549"/>
    </source>
</evidence>
<name>A0AAF0Y544_9TREE</name>
<dbReference type="PROSITE" id="PS00463">
    <property type="entry name" value="ZN2_CY6_FUNGAL_1"/>
    <property type="match status" value="1"/>
</dbReference>
<evidence type="ECO:0000256" key="4">
    <source>
        <dbReference type="ARBA" id="ARBA00023163"/>
    </source>
</evidence>
<dbReference type="GO" id="GO:0000981">
    <property type="term" value="F:DNA-binding transcription factor activity, RNA polymerase II-specific"/>
    <property type="evidence" value="ECO:0007669"/>
    <property type="project" value="InterPro"/>
</dbReference>
<dbReference type="GO" id="GO:0005634">
    <property type="term" value="C:nucleus"/>
    <property type="evidence" value="ECO:0007669"/>
    <property type="project" value="UniProtKB-SubCell"/>
</dbReference>
<proteinExistence type="predicted"/>
<feature type="compositionally biased region" description="Low complexity" evidence="6">
    <location>
        <begin position="154"/>
        <end position="167"/>
    </location>
</feature>
<keyword evidence="5" id="KW-0539">Nucleus</keyword>
<evidence type="ECO:0000259" key="7">
    <source>
        <dbReference type="PROSITE" id="PS50048"/>
    </source>
</evidence>
<evidence type="ECO:0000256" key="3">
    <source>
        <dbReference type="ARBA" id="ARBA00023125"/>
    </source>
</evidence>
<dbReference type="RefSeq" id="XP_062624281.1">
    <property type="nucleotide sequence ID" value="XM_062768297.1"/>
</dbReference>
<feature type="region of interest" description="Disordered" evidence="6">
    <location>
        <begin position="86"/>
        <end position="222"/>
    </location>
</feature>
<comment type="subcellular location">
    <subcellularLocation>
        <location evidence="1">Nucleus</location>
    </subcellularLocation>
</comment>
<evidence type="ECO:0000256" key="6">
    <source>
        <dbReference type="SAM" id="MobiDB-lite"/>
    </source>
</evidence>
<keyword evidence="2" id="KW-0805">Transcription regulation</keyword>
<feature type="compositionally biased region" description="Polar residues" evidence="6">
    <location>
        <begin position="87"/>
        <end position="97"/>
    </location>
</feature>
<organism evidence="8 9">
    <name type="scientific">Vanrija pseudolonga</name>
    <dbReference type="NCBI Taxonomy" id="143232"/>
    <lineage>
        <taxon>Eukaryota</taxon>
        <taxon>Fungi</taxon>
        <taxon>Dikarya</taxon>
        <taxon>Basidiomycota</taxon>
        <taxon>Agaricomycotina</taxon>
        <taxon>Tremellomycetes</taxon>
        <taxon>Trichosporonales</taxon>
        <taxon>Trichosporonaceae</taxon>
        <taxon>Vanrija</taxon>
    </lineage>
</organism>
<dbReference type="InterPro" id="IPR051089">
    <property type="entry name" value="prtT"/>
</dbReference>
<keyword evidence="3" id="KW-0238">DNA-binding</keyword>
<feature type="region of interest" description="Disordered" evidence="6">
    <location>
        <begin position="1"/>
        <end position="23"/>
    </location>
</feature>
<dbReference type="PROSITE" id="PS50048">
    <property type="entry name" value="ZN2_CY6_FUNGAL_2"/>
    <property type="match status" value="1"/>
</dbReference>
<keyword evidence="9" id="KW-1185">Reference proteome</keyword>
<dbReference type="CDD" id="cd00067">
    <property type="entry name" value="GAL4"/>
    <property type="match status" value="1"/>
</dbReference>
<dbReference type="PANTHER" id="PTHR31845:SF19">
    <property type="entry name" value="TRANSCRIPTION FACTOR DOMAIN-CONTAINING PROTEIN"/>
    <property type="match status" value="1"/>
</dbReference>
<dbReference type="GO" id="GO:0008270">
    <property type="term" value="F:zinc ion binding"/>
    <property type="evidence" value="ECO:0007669"/>
    <property type="project" value="InterPro"/>
</dbReference>
<protein>
    <submittedName>
        <fullName evidence="8">Protein priB</fullName>
    </submittedName>
</protein>
<keyword evidence="4" id="KW-0804">Transcription</keyword>
<dbReference type="SMART" id="SM00066">
    <property type="entry name" value="GAL4"/>
    <property type="match status" value="1"/>
</dbReference>
<dbReference type="AlphaFoldDB" id="A0AAF0Y544"/>
<dbReference type="InterPro" id="IPR001138">
    <property type="entry name" value="Zn2Cys6_DnaBD"/>
</dbReference>
<dbReference type="EMBL" id="CP086715">
    <property type="protein sequence ID" value="WOO78249.1"/>
    <property type="molecule type" value="Genomic_DNA"/>
</dbReference>
<reference evidence="8" key="1">
    <citation type="submission" date="2023-10" db="EMBL/GenBank/DDBJ databases">
        <authorList>
            <person name="Noh H."/>
        </authorList>
    </citation>
    <scope>NUCLEOTIDE SEQUENCE</scope>
    <source>
        <strain evidence="8">DUCC4014</strain>
    </source>
</reference>
<dbReference type="CDD" id="cd12148">
    <property type="entry name" value="fungal_TF_MHR"/>
    <property type="match status" value="1"/>
</dbReference>
<dbReference type="PANTHER" id="PTHR31845">
    <property type="entry name" value="FINGER DOMAIN PROTEIN, PUTATIVE-RELATED"/>
    <property type="match status" value="1"/>
</dbReference>